<organism evidence="1 2">
    <name type="scientific">Methylobacterium tardum</name>
    <dbReference type="NCBI Taxonomy" id="374432"/>
    <lineage>
        <taxon>Bacteria</taxon>
        <taxon>Pseudomonadati</taxon>
        <taxon>Pseudomonadota</taxon>
        <taxon>Alphaproteobacteria</taxon>
        <taxon>Hyphomicrobiales</taxon>
        <taxon>Methylobacteriaceae</taxon>
        <taxon>Methylobacterium</taxon>
    </lineage>
</organism>
<dbReference type="AlphaFoldDB" id="A0AA37WUS9"/>
<evidence type="ECO:0000313" key="2">
    <source>
        <dbReference type="Proteomes" id="UP001157440"/>
    </source>
</evidence>
<reference evidence="2" key="1">
    <citation type="journal article" date="2019" name="Int. J. Syst. Evol. Microbiol.">
        <title>The Global Catalogue of Microorganisms (GCM) 10K type strain sequencing project: providing services to taxonomists for standard genome sequencing and annotation.</title>
        <authorList>
            <consortium name="The Broad Institute Genomics Platform"/>
            <consortium name="The Broad Institute Genome Sequencing Center for Infectious Disease"/>
            <person name="Wu L."/>
            <person name="Ma J."/>
        </authorList>
    </citation>
    <scope>NUCLEOTIDE SEQUENCE [LARGE SCALE GENOMIC DNA]</scope>
    <source>
        <strain evidence="2">NBRC 103632</strain>
    </source>
</reference>
<proteinExistence type="predicted"/>
<evidence type="ECO:0000313" key="1">
    <source>
        <dbReference type="EMBL" id="GLS73479.1"/>
    </source>
</evidence>
<dbReference type="EMBL" id="BSPL01000027">
    <property type="protein sequence ID" value="GLS73479.1"/>
    <property type="molecule type" value="Genomic_DNA"/>
</dbReference>
<protein>
    <submittedName>
        <fullName evidence="1">Uncharacterized protein</fullName>
    </submittedName>
</protein>
<dbReference type="SUPFAM" id="SSF52540">
    <property type="entry name" value="P-loop containing nucleoside triphosphate hydrolases"/>
    <property type="match status" value="1"/>
</dbReference>
<gene>
    <name evidence="1" type="ORF">GCM10007890_54940</name>
</gene>
<comment type="caution">
    <text evidence="1">The sequence shown here is derived from an EMBL/GenBank/DDBJ whole genome shotgun (WGS) entry which is preliminary data.</text>
</comment>
<dbReference type="InterPro" id="IPR027417">
    <property type="entry name" value="P-loop_NTPase"/>
</dbReference>
<keyword evidence="2" id="KW-1185">Reference proteome</keyword>
<name>A0AA37WUS9_9HYPH</name>
<dbReference type="Proteomes" id="UP001157440">
    <property type="component" value="Unassembled WGS sequence"/>
</dbReference>
<sequence length="221" mass="24670">MGQRTKILIIDDFQNAVPIKKRDDVIWELSELVKDLLERTRVKMILAGLPYAVLPLERNPQLDGRCRARLHIRAFPWRRPQPSKKAGVISINTYQAYLAQFEAAMRLPEPSHLSDPDRAERIHKATGGLIGRTMRLLVSALEIGLSKGALHISDKHLEVAYLRTRLEDDKSNPIIDSLDETASGYRAALVGKTVINRTPIRLSSAASDEGEVIFSKAGGRS</sequence>
<accession>A0AA37WUS9</accession>